<proteinExistence type="inferred from homology"/>
<keyword evidence="10" id="KW-0418">Kinase</keyword>
<keyword evidence="9 21" id="KW-0547">Nucleotide-binding</keyword>
<dbReference type="InterPro" id="IPR008271">
    <property type="entry name" value="Ser/Thr_kinase_AS"/>
</dbReference>
<comment type="catalytic activity">
    <reaction evidence="20">
        <text>[DNA-directed RNA polymerase] + ATP = phospho-[DNA-directed RNA polymerase] + ADP + H(+)</text>
        <dbReference type="Rhea" id="RHEA:10216"/>
        <dbReference type="Rhea" id="RHEA-COMP:11321"/>
        <dbReference type="Rhea" id="RHEA-COMP:11322"/>
        <dbReference type="ChEBI" id="CHEBI:15378"/>
        <dbReference type="ChEBI" id="CHEBI:30616"/>
        <dbReference type="ChEBI" id="CHEBI:43176"/>
        <dbReference type="ChEBI" id="CHEBI:68546"/>
        <dbReference type="ChEBI" id="CHEBI:456216"/>
        <dbReference type="EC" id="2.7.11.23"/>
    </reaction>
</comment>
<comment type="cofactor">
    <cofactor evidence="1">
        <name>Mg(2+)</name>
        <dbReference type="ChEBI" id="CHEBI:18420"/>
    </cofactor>
</comment>
<reference evidence="24" key="3">
    <citation type="submission" date="2025-09" db="UniProtKB">
        <authorList>
            <consortium name="Ensembl"/>
        </authorList>
    </citation>
    <scope>IDENTIFICATION</scope>
</reference>
<comment type="subcellular location">
    <subcellularLocation>
        <location evidence="2">Nucleus</location>
    </subcellularLocation>
</comment>
<dbReference type="GO" id="GO:0008353">
    <property type="term" value="F:RNA polymerase II CTD heptapeptide repeat kinase activity"/>
    <property type="evidence" value="ECO:0007669"/>
    <property type="project" value="UniProtKB-EC"/>
</dbReference>
<keyword evidence="8" id="KW-0808">Transferase</keyword>
<comment type="catalytic activity">
    <reaction evidence="18">
        <text>L-threonyl-[protein] + ATP = O-phospho-L-threonyl-[protein] + ADP + H(+)</text>
        <dbReference type="Rhea" id="RHEA:46608"/>
        <dbReference type="Rhea" id="RHEA-COMP:11060"/>
        <dbReference type="Rhea" id="RHEA-COMP:11605"/>
        <dbReference type="ChEBI" id="CHEBI:15378"/>
        <dbReference type="ChEBI" id="CHEBI:30013"/>
        <dbReference type="ChEBI" id="CHEBI:30616"/>
        <dbReference type="ChEBI" id="CHEBI:61977"/>
        <dbReference type="ChEBI" id="CHEBI:456216"/>
        <dbReference type="EC" id="2.7.11.22"/>
    </reaction>
</comment>
<dbReference type="SUPFAM" id="SSF56112">
    <property type="entry name" value="Protein kinase-like (PK-like)"/>
    <property type="match status" value="1"/>
</dbReference>
<keyword evidence="7" id="KW-0723">Serine/threonine-protein kinase</keyword>
<keyword evidence="14" id="KW-0804">Transcription</keyword>
<evidence type="ECO:0000313" key="24">
    <source>
        <dbReference type="Ensembl" id="ENSTGUP00000018650.1"/>
    </source>
</evidence>
<dbReference type="InterPro" id="IPR000719">
    <property type="entry name" value="Prot_kinase_dom"/>
</dbReference>
<name>A0A674G7J7_TAEGU</name>
<dbReference type="PROSITE" id="PS00108">
    <property type="entry name" value="PROTEIN_KINASE_ST"/>
    <property type="match status" value="1"/>
</dbReference>
<protein>
    <recommendedName>
        <fullName evidence="16">Cyclin-dependent kinase 8</fullName>
        <ecNumber evidence="5">2.7.11.22</ecNumber>
        <ecNumber evidence="4">2.7.11.23</ecNumber>
    </recommendedName>
    <alternativeName>
        <fullName evidence="17">Cell division protein kinase 8</fullName>
    </alternativeName>
</protein>
<evidence type="ECO:0000256" key="11">
    <source>
        <dbReference type="ARBA" id="ARBA00022840"/>
    </source>
</evidence>
<dbReference type="GO" id="GO:0045944">
    <property type="term" value="P:positive regulation of transcription by RNA polymerase II"/>
    <property type="evidence" value="ECO:0007669"/>
    <property type="project" value="Ensembl"/>
</dbReference>
<evidence type="ECO:0000313" key="25">
    <source>
        <dbReference type="Proteomes" id="UP000007754"/>
    </source>
</evidence>
<keyword evidence="25" id="KW-1185">Reference proteome</keyword>
<evidence type="ECO:0000256" key="6">
    <source>
        <dbReference type="ARBA" id="ARBA00022491"/>
    </source>
</evidence>
<evidence type="ECO:0000256" key="3">
    <source>
        <dbReference type="ARBA" id="ARBA00006485"/>
    </source>
</evidence>
<evidence type="ECO:0000256" key="20">
    <source>
        <dbReference type="ARBA" id="ARBA00049280"/>
    </source>
</evidence>
<evidence type="ECO:0000256" key="13">
    <source>
        <dbReference type="ARBA" id="ARBA00023159"/>
    </source>
</evidence>
<dbReference type="GO" id="GO:0005730">
    <property type="term" value="C:nucleolus"/>
    <property type="evidence" value="ECO:0007669"/>
    <property type="project" value="Ensembl"/>
</dbReference>
<dbReference type="Gene3D" id="1.10.510.10">
    <property type="entry name" value="Transferase(Phosphotransferase) domain 1"/>
    <property type="match status" value="1"/>
</dbReference>
<evidence type="ECO:0000256" key="15">
    <source>
        <dbReference type="ARBA" id="ARBA00023242"/>
    </source>
</evidence>
<evidence type="ECO:0000256" key="7">
    <source>
        <dbReference type="ARBA" id="ARBA00022527"/>
    </source>
</evidence>
<dbReference type="AlphaFoldDB" id="A0A674G7J7"/>
<comment type="catalytic activity">
    <reaction evidence="19">
        <text>L-seryl-[protein] + ATP = O-phospho-L-seryl-[protein] + ADP + H(+)</text>
        <dbReference type="Rhea" id="RHEA:17989"/>
        <dbReference type="Rhea" id="RHEA-COMP:9863"/>
        <dbReference type="Rhea" id="RHEA-COMP:11604"/>
        <dbReference type="ChEBI" id="CHEBI:15378"/>
        <dbReference type="ChEBI" id="CHEBI:29999"/>
        <dbReference type="ChEBI" id="CHEBI:30616"/>
        <dbReference type="ChEBI" id="CHEBI:83421"/>
        <dbReference type="ChEBI" id="CHEBI:456216"/>
        <dbReference type="EC" id="2.7.11.22"/>
    </reaction>
</comment>
<feature type="compositionally biased region" description="Polar residues" evidence="22">
    <location>
        <begin position="640"/>
        <end position="668"/>
    </location>
</feature>
<dbReference type="FunFam" id="1.10.510.10:FF:000088">
    <property type="entry name" value="cyclin-dependent kinase 8 isoform X1"/>
    <property type="match status" value="1"/>
</dbReference>
<dbReference type="InterPro" id="IPR017441">
    <property type="entry name" value="Protein_kinase_ATP_BS"/>
</dbReference>
<dbReference type="PROSITE" id="PS00107">
    <property type="entry name" value="PROTEIN_KINASE_ATP"/>
    <property type="match status" value="1"/>
</dbReference>
<evidence type="ECO:0000256" key="14">
    <source>
        <dbReference type="ARBA" id="ARBA00023163"/>
    </source>
</evidence>
<dbReference type="InterPro" id="IPR050108">
    <property type="entry name" value="CDK"/>
</dbReference>
<dbReference type="EC" id="2.7.11.22" evidence="5"/>
<feature type="region of interest" description="Disordered" evidence="22">
    <location>
        <begin position="58"/>
        <end position="96"/>
    </location>
</feature>
<evidence type="ECO:0000256" key="22">
    <source>
        <dbReference type="SAM" id="MobiDB-lite"/>
    </source>
</evidence>
<dbReference type="EC" id="2.7.11.23" evidence="4"/>
<feature type="compositionally biased region" description="Low complexity" evidence="22">
    <location>
        <begin position="58"/>
        <end position="75"/>
    </location>
</feature>
<dbReference type="Ensembl" id="ENSTGUT00000029126.1">
    <property type="protein sequence ID" value="ENSTGUP00000018650.1"/>
    <property type="gene ID" value="ENSTGUG00000011534.2"/>
</dbReference>
<keyword evidence="6" id="KW-0678">Repressor</keyword>
<feature type="region of interest" description="Disordered" evidence="22">
    <location>
        <begin position="1"/>
        <end position="38"/>
    </location>
</feature>
<dbReference type="GO" id="GO:0016592">
    <property type="term" value="C:mediator complex"/>
    <property type="evidence" value="ECO:0007669"/>
    <property type="project" value="Ensembl"/>
</dbReference>
<dbReference type="GO" id="GO:1990508">
    <property type="term" value="C:CKM complex"/>
    <property type="evidence" value="ECO:0007669"/>
    <property type="project" value="Ensembl"/>
</dbReference>
<feature type="domain" description="Protein kinase" evidence="23">
    <location>
        <begin position="225"/>
        <end position="539"/>
    </location>
</feature>
<comment type="similarity">
    <text evidence="3">Belongs to the protein kinase superfamily. CMGC Ser/Thr protein kinase family. CDC2/CDKX subfamily.</text>
</comment>
<evidence type="ECO:0000256" key="1">
    <source>
        <dbReference type="ARBA" id="ARBA00001946"/>
    </source>
</evidence>
<dbReference type="PANTHER" id="PTHR24056:SF243">
    <property type="entry name" value="CYCLIN-DEPENDENT KINASE 8"/>
    <property type="match status" value="1"/>
</dbReference>
<feature type="compositionally biased region" description="Polar residues" evidence="22">
    <location>
        <begin position="613"/>
        <end position="630"/>
    </location>
</feature>
<evidence type="ECO:0000256" key="5">
    <source>
        <dbReference type="ARBA" id="ARBA00012425"/>
    </source>
</evidence>
<dbReference type="InterPro" id="IPR011009">
    <property type="entry name" value="Kinase-like_dom_sf"/>
</dbReference>
<evidence type="ECO:0000256" key="17">
    <source>
        <dbReference type="ARBA" id="ARBA00041245"/>
    </source>
</evidence>
<evidence type="ECO:0000256" key="4">
    <source>
        <dbReference type="ARBA" id="ARBA00012409"/>
    </source>
</evidence>
<dbReference type="FunFam" id="3.30.200.20:FF:000122">
    <property type="entry name" value="cyclin-dependent kinase 8 isoform X1"/>
    <property type="match status" value="1"/>
</dbReference>
<reference evidence="24" key="2">
    <citation type="submission" date="2025-08" db="UniProtKB">
        <authorList>
            <consortium name="Ensembl"/>
        </authorList>
    </citation>
    <scope>IDENTIFICATION</scope>
</reference>
<keyword evidence="12" id="KW-0805">Transcription regulation</keyword>
<dbReference type="Pfam" id="PF00069">
    <property type="entry name" value="Pkinase"/>
    <property type="match status" value="1"/>
</dbReference>
<sequence length="668" mass="74569">MLRAVGTNCVCPRQPGSSRGPEYSPQPRPREATERRSPWLLMAAPRSSCPAHELQLPACSAARPARPPSARTTPPGVRLRPQGTPGRPIPRGALPAAGEVPAVCDVRLRQRARARPRERARDRRRSRSWRGAKGGTEGGRKRRGLRLGAKGAAPPLDVPRGGAGASSSSFSSSCCCCCRRPVCAAGRGAAAGGGGGGGSRRAPKMDYDFKVKLTGERERVEDLFEYEGCKVGRGTYGHVYKAKRKDGKDDKDYALKQIEGTGISMSACREIALLRELKHPNVISLQKVFLSHADRKVWLLFDYAEHDLWHIIKFHRASKANKKPVQLPRGMVKSLLYQILDGIHYLHANWVLHRDLKPANILVMGEGPERGRVKIADMGFARLFNSPLKPLADLDPVVVTFWYRAPELLLGARHYTKAIDIWAIGCIFAELLTSEPIFHCRQEDIKTSNPYHHDQLDRIFNVMGFPADKDWEDIKKMPEHSTLMKDFRRNTYTNCSLIKYMEKHKVKPDSKAFHLLQKLLTMDPIKRITSEQAMQDPYFLEDPLPTSDVFAGCQIPYPKREFLTEEEPDDKGDKKNQQQQQGNNHTNGTGHPGNQDNSHTQGPPLKKVRVVPPTTTSGGLIMTSDYQRSNPHAAYPNPGPSTSQPQSSMGYSATSQQPPQYSHQTHRY</sequence>
<gene>
    <name evidence="24" type="primary">CDK8</name>
</gene>
<evidence type="ECO:0000256" key="19">
    <source>
        <dbReference type="ARBA" id="ARBA00048367"/>
    </source>
</evidence>
<reference evidence="24 25" key="1">
    <citation type="journal article" date="2010" name="Nature">
        <title>The genome of a songbird.</title>
        <authorList>
            <person name="Warren W.C."/>
            <person name="Clayton D.F."/>
            <person name="Ellegren H."/>
            <person name="Arnold A.P."/>
            <person name="Hillier L.W."/>
            <person name="Kunstner A."/>
            <person name="Searle S."/>
            <person name="White S."/>
            <person name="Vilella A.J."/>
            <person name="Fairley S."/>
            <person name="Heger A."/>
            <person name="Kong L."/>
            <person name="Ponting C.P."/>
            <person name="Jarvis E.D."/>
            <person name="Mello C.V."/>
            <person name="Minx P."/>
            <person name="Lovell P."/>
            <person name="Velho T.A."/>
            <person name="Ferris M."/>
            <person name="Balakrishnan C.N."/>
            <person name="Sinha S."/>
            <person name="Blatti C."/>
            <person name="London S.E."/>
            <person name="Li Y."/>
            <person name="Lin Y.C."/>
            <person name="George J."/>
            <person name="Sweedler J."/>
            <person name="Southey B."/>
            <person name="Gunaratne P."/>
            <person name="Watson M."/>
            <person name="Nam K."/>
            <person name="Backstrom N."/>
            <person name="Smeds L."/>
            <person name="Nabholz B."/>
            <person name="Itoh Y."/>
            <person name="Whitney O."/>
            <person name="Pfenning A.R."/>
            <person name="Howard J."/>
            <person name="Volker M."/>
            <person name="Skinner B.M."/>
            <person name="Griffin D.K."/>
            <person name="Ye L."/>
            <person name="McLaren W.M."/>
            <person name="Flicek P."/>
            <person name="Quesada V."/>
            <person name="Velasco G."/>
            <person name="Lopez-Otin C."/>
            <person name="Puente X.S."/>
            <person name="Olender T."/>
            <person name="Lancet D."/>
            <person name="Smit A.F."/>
            <person name="Hubley R."/>
            <person name="Konkel M.K."/>
            <person name="Walker J.A."/>
            <person name="Batzer M.A."/>
            <person name="Gu W."/>
            <person name="Pollock D.D."/>
            <person name="Chen L."/>
            <person name="Cheng Z."/>
            <person name="Eichler E.E."/>
            <person name="Stapley J."/>
            <person name="Slate J."/>
            <person name="Ekblom R."/>
            <person name="Birkhead T."/>
            <person name="Burke T."/>
            <person name="Burt D."/>
            <person name="Scharff C."/>
            <person name="Adam I."/>
            <person name="Richard H."/>
            <person name="Sultan M."/>
            <person name="Soldatov A."/>
            <person name="Lehrach H."/>
            <person name="Edwards S.V."/>
            <person name="Yang S.P."/>
            <person name="Li X."/>
            <person name="Graves T."/>
            <person name="Fulton L."/>
            <person name="Nelson J."/>
            <person name="Chinwalla A."/>
            <person name="Hou S."/>
            <person name="Mardis E.R."/>
            <person name="Wilson R.K."/>
        </authorList>
    </citation>
    <scope>NUCLEOTIDE SEQUENCE [LARGE SCALE GENOMIC DNA]</scope>
</reference>
<dbReference type="CDD" id="cd07868">
    <property type="entry name" value="STKc_CDK8"/>
    <property type="match status" value="1"/>
</dbReference>
<evidence type="ECO:0000256" key="10">
    <source>
        <dbReference type="ARBA" id="ARBA00022777"/>
    </source>
</evidence>
<dbReference type="PANTHER" id="PTHR24056">
    <property type="entry name" value="CELL DIVISION PROTEIN KINASE"/>
    <property type="match status" value="1"/>
</dbReference>
<organism evidence="24 25">
    <name type="scientific">Taeniopygia guttata</name>
    <name type="common">Zebra finch</name>
    <name type="synonym">Poephila guttata</name>
    <dbReference type="NCBI Taxonomy" id="59729"/>
    <lineage>
        <taxon>Eukaryota</taxon>
        <taxon>Metazoa</taxon>
        <taxon>Chordata</taxon>
        <taxon>Craniata</taxon>
        <taxon>Vertebrata</taxon>
        <taxon>Euteleostomi</taxon>
        <taxon>Archelosauria</taxon>
        <taxon>Archosauria</taxon>
        <taxon>Dinosauria</taxon>
        <taxon>Saurischia</taxon>
        <taxon>Theropoda</taxon>
        <taxon>Coelurosauria</taxon>
        <taxon>Aves</taxon>
        <taxon>Neognathae</taxon>
        <taxon>Neoaves</taxon>
        <taxon>Telluraves</taxon>
        <taxon>Australaves</taxon>
        <taxon>Passeriformes</taxon>
        <taxon>Passeroidea</taxon>
        <taxon>Estrildidae</taxon>
        <taxon>Estrildinae</taxon>
        <taxon>Taeniopygia</taxon>
    </lineage>
</organism>
<feature type="compositionally biased region" description="Basic and acidic residues" evidence="22">
    <location>
        <begin position="28"/>
        <end position="37"/>
    </location>
</feature>
<evidence type="ECO:0000256" key="12">
    <source>
        <dbReference type="ARBA" id="ARBA00023015"/>
    </source>
</evidence>
<evidence type="ECO:0000256" key="16">
    <source>
        <dbReference type="ARBA" id="ARBA00039268"/>
    </source>
</evidence>
<feature type="region of interest" description="Disordered" evidence="22">
    <location>
        <begin position="565"/>
        <end position="668"/>
    </location>
</feature>
<feature type="compositionally biased region" description="Low complexity" evidence="22">
    <location>
        <begin position="577"/>
        <end position="595"/>
    </location>
</feature>
<dbReference type="GeneTree" id="ENSGT00940000157104"/>
<dbReference type="GO" id="GO:0005524">
    <property type="term" value="F:ATP binding"/>
    <property type="evidence" value="ECO:0007669"/>
    <property type="project" value="UniProtKB-UniRule"/>
</dbReference>
<keyword evidence="11 21" id="KW-0067">ATP-binding</keyword>
<evidence type="ECO:0000256" key="8">
    <source>
        <dbReference type="ARBA" id="ARBA00022679"/>
    </source>
</evidence>
<dbReference type="PROSITE" id="PS50011">
    <property type="entry name" value="PROTEIN_KINASE_DOM"/>
    <property type="match status" value="1"/>
</dbReference>
<dbReference type="SMART" id="SM00220">
    <property type="entry name" value="S_TKc"/>
    <property type="match status" value="1"/>
</dbReference>
<evidence type="ECO:0000259" key="23">
    <source>
        <dbReference type="PROSITE" id="PS50011"/>
    </source>
</evidence>
<dbReference type="InParanoid" id="A0A674G7J7"/>
<dbReference type="Gene3D" id="3.30.200.20">
    <property type="entry name" value="Phosphorylase Kinase, domain 1"/>
    <property type="match status" value="1"/>
</dbReference>
<dbReference type="GO" id="GO:0004693">
    <property type="term" value="F:cyclin-dependent protein serine/threonine kinase activity"/>
    <property type="evidence" value="ECO:0007669"/>
    <property type="project" value="UniProtKB-EC"/>
</dbReference>
<dbReference type="Proteomes" id="UP000007754">
    <property type="component" value="Chromosome 1"/>
</dbReference>
<evidence type="ECO:0000256" key="21">
    <source>
        <dbReference type="PROSITE-ProRule" id="PRU10141"/>
    </source>
</evidence>
<feature type="region of interest" description="Disordered" evidence="22">
    <location>
        <begin position="111"/>
        <end position="164"/>
    </location>
</feature>
<feature type="binding site" evidence="21">
    <location>
        <position position="256"/>
    </location>
    <ligand>
        <name>ATP</name>
        <dbReference type="ChEBI" id="CHEBI:30616"/>
    </ligand>
</feature>
<evidence type="ECO:0000256" key="18">
    <source>
        <dbReference type="ARBA" id="ARBA00047811"/>
    </source>
</evidence>
<evidence type="ECO:0000256" key="2">
    <source>
        <dbReference type="ARBA" id="ARBA00004123"/>
    </source>
</evidence>
<accession>A0A674G7J7</accession>
<keyword evidence="13" id="KW-0010">Activator</keyword>
<evidence type="ECO:0000256" key="9">
    <source>
        <dbReference type="ARBA" id="ARBA00022741"/>
    </source>
</evidence>
<keyword evidence="15" id="KW-0539">Nucleus</keyword>
<dbReference type="OMA" id="YFKNGGP"/>